<accession>A0A1G9GPB0</accession>
<reference evidence="1 2" key="1">
    <citation type="submission" date="2016-10" db="EMBL/GenBank/DDBJ databases">
        <authorList>
            <person name="de Groot N.N."/>
        </authorList>
    </citation>
    <scope>NUCLEOTIDE SEQUENCE [LARGE SCALE GENOMIC DNA]</scope>
    <source>
        <strain evidence="1 2">CGMCC 4.5727</strain>
    </source>
</reference>
<dbReference type="STRING" id="417292.SAMN05421806_116115"/>
<gene>
    <name evidence="1" type="ORF">SAMN05421806_116115</name>
</gene>
<name>A0A1G9GPB0_9ACTN</name>
<protein>
    <submittedName>
        <fullName evidence="1">YHS domain-containing protein</fullName>
    </submittedName>
</protein>
<dbReference type="Proteomes" id="UP000199155">
    <property type="component" value="Unassembled WGS sequence"/>
</dbReference>
<dbReference type="AlphaFoldDB" id="A0A1G9GPB0"/>
<organism evidence="1 2">
    <name type="scientific">Streptomyces indicus</name>
    <dbReference type="NCBI Taxonomy" id="417292"/>
    <lineage>
        <taxon>Bacteria</taxon>
        <taxon>Bacillati</taxon>
        <taxon>Actinomycetota</taxon>
        <taxon>Actinomycetes</taxon>
        <taxon>Kitasatosporales</taxon>
        <taxon>Streptomycetaceae</taxon>
        <taxon>Streptomyces</taxon>
    </lineage>
</organism>
<evidence type="ECO:0000313" key="2">
    <source>
        <dbReference type="Proteomes" id="UP000199155"/>
    </source>
</evidence>
<proteinExistence type="predicted"/>
<sequence>MLLIDVYVPRGVLGEQERVHMGRRIIDALMTEDDSHAVEVLDAQRLLTHVLVHETASWITGERPAADPADPPRFLVRVTVPASWRKEASSYFIRTITEVLAATEQQAGRDGARLFQAPHAIVLVNGISEGGVGLHGQAMGSLELTELISRPYRDRHDAETHASAPGRDAGLLIDPVCGMSVRLEDSPLTLVHEGKLYAFCHGMCRRSFADEHGVPLAGP</sequence>
<evidence type="ECO:0000313" key="1">
    <source>
        <dbReference type="EMBL" id="SDL02345.1"/>
    </source>
</evidence>
<keyword evidence="2" id="KW-1185">Reference proteome</keyword>
<dbReference type="OrthoDB" id="1438441at2"/>
<dbReference type="EMBL" id="FNFF01000016">
    <property type="protein sequence ID" value="SDL02345.1"/>
    <property type="molecule type" value="Genomic_DNA"/>
</dbReference>